<dbReference type="GO" id="GO:0008757">
    <property type="term" value="F:S-adenosylmethionine-dependent methyltransferase activity"/>
    <property type="evidence" value="ECO:0007669"/>
    <property type="project" value="InterPro"/>
</dbReference>
<proteinExistence type="predicted"/>
<dbReference type="RefSeq" id="WP_184473628.1">
    <property type="nucleotide sequence ID" value="NZ_JACHOV010000001.1"/>
</dbReference>
<dbReference type="AlphaFoldDB" id="A0A840HQ70"/>
<dbReference type="Pfam" id="PF08241">
    <property type="entry name" value="Methyltransf_11"/>
    <property type="match status" value="1"/>
</dbReference>
<feature type="domain" description="Methyltransferase type 11" evidence="1">
    <location>
        <begin position="92"/>
        <end position="140"/>
    </location>
</feature>
<dbReference type="SUPFAM" id="SSF53335">
    <property type="entry name" value="S-adenosyl-L-methionine-dependent methyltransferases"/>
    <property type="match status" value="1"/>
</dbReference>
<dbReference type="InterPro" id="IPR029063">
    <property type="entry name" value="SAM-dependent_MTases_sf"/>
</dbReference>
<keyword evidence="2" id="KW-0489">Methyltransferase</keyword>
<name>A0A840HQ70_9SPHN</name>
<accession>A0A840HQ70</accession>
<sequence length="245" mass="27257">MVRKGGQIQFVNVPVETVDAKFQASTQNRSSVTGTIFHFGQFVISSEFQPVNHLKRFLASTDGVVIELGSGSRRLGPEVINVDLFPSPEVDIVADIMRVPLRDACVDYVILDSVIEHVPDPIAVIAEAYRILKPGGKLFVNCPFLLPYHGYPAHYQNFTRDGLSHLLRNFRGVRVRPTFGPMTALINMTAETFAVLIGGERGLGYVTAKGLILLPIFWLKYLDAIFIRMKRSHRISGMLCALAEK</sequence>
<dbReference type="CDD" id="cd02440">
    <property type="entry name" value="AdoMet_MTases"/>
    <property type="match status" value="1"/>
</dbReference>
<reference evidence="2 3" key="1">
    <citation type="submission" date="2020-08" db="EMBL/GenBank/DDBJ databases">
        <title>Genomic Encyclopedia of Type Strains, Phase IV (KMG-IV): sequencing the most valuable type-strain genomes for metagenomic binning, comparative biology and taxonomic classification.</title>
        <authorList>
            <person name="Goeker M."/>
        </authorList>
    </citation>
    <scope>NUCLEOTIDE SEQUENCE [LARGE SCALE GENOMIC DNA]</scope>
    <source>
        <strain evidence="2 3">DSM 7465</strain>
    </source>
</reference>
<dbReference type="EMBL" id="JACHOV010000001">
    <property type="protein sequence ID" value="MBB4639748.1"/>
    <property type="molecule type" value="Genomic_DNA"/>
</dbReference>
<comment type="caution">
    <text evidence="2">The sequence shown here is derived from an EMBL/GenBank/DDBJ whole genome shotgun (WGS) entry which is preliminary data.</text>
</comment>
<evidence type="ECO:0000313" key="3">
    <source>
        <dbReference type="Proteomes" id="UP000575068"/>
    </source>
</evidence>
<gene>
    <name evidence="2" type="ORF">HNQ99_000028</name>
</gene>
<dbReference type="Proteomes" id="UP000575068">
    <property type="component" value="Unassembled WGS sequence"/>
</dbReference>
<evidence type="ECO:0000313" key="2">
    <source>
        <dbReference type="EMBL" id="MBB4639748.1"/>
    </source>
</evidence>
<organism evidence="2 3">
    <name type="scientific">Rhizorhapis suberifaciens</name>
    <name type="common">corky root of lettuce</name>
    <dbReference type="NCBI Taxonomy" id="13656"/>
    <lineage>
        <taxon>Bacteria</taxon>
        <taxon>Pseudomonadati</taxon>
        <taxon>Pseudomonadota</taxon>
        <taxon>Alphaproteobacteria</taxon>
        <taxon>Sphingomonadales</taxon>
        <taxon>Sphingomonadaceae</taxon>
        <taxon>Rhizorhapis</taxon>
    </lineage>
</organism>
<protein>
    <submittedName>
        <fullName evidence="2">SAM-dependent methyltransferase</fullName>
    </submittedName>
</protein>
<keyword evidence="2" id="KW-0808">Transferase</keyword>
<dbReference type="InterPro" id="IPR013216">
    <property type="entry name" value="Methyltransf_11"/>
</dbReference>
<keyword evidence="3" id="KW-1185">Reference proteome</keyword>
<evidence type="ECO:0000259" key="1">
    <source>
        <dbReference type="Pfam" id="PF08241"/>
    </source>
</evidence>
<dbReference type="GO" id="GO:0032259">
    <property type="term" value="P:methylation"/>
    <property type="evidence" value="ECO:0007669"/>
    <property type="project" value="UniProtKB-KW"/>
</dbReference>
<dbReference type="Gene3D" id="3.40.50.150">
    <property type="entry name" value="Vaccinia Virus protein VP39"/>
    <property type="match status" value="1"/>
</dbReference>